<dbReference type="EMBL" id="VXAF01000890">
    <property type="protein sequence ID" value="NXJ56022.1"/>
    <property type="molecule type" value="Genomic_DNA"/>
</dbReference>
<dbReference type="Pfam" id="PF05753">
    <property type="entry name" value="TRAP_beta"/>
    <property type="match status" value="1"/>
</dbReference>
<evidence type="ECO:0000313" key="2">
    <source>
        <dbReference type="Proteomes" id="UP000519115"/>
    </source>
</evidence>
<protein>
    <submittedName>
        <fullName evidence="1">SSRB protein</fullName>
    </submittedName>
</protein>
<sequence length="141" mass="15858">FLLFALFYMAHCEEGARLLASKSLLNRYAVEDWTLQYIIYTADSSAALYMELSDDSFHPPPPPRPKDFGTVFVMFDVKWLQIARNVSHTVVLRPLEAAYFTSATIAYLAQEGGEVGFMSAPGQGGILAQREFDGRFLPHFI</sequence>
<keyword evidence="2" id="KW-1185">Reference proteome</keyword>
<name>A0A7L0C9R8_9AVES</name>
<accession>A0A7L0C9R8</accession>
<dbReference type="AlphaFoldDB" id="A0A7L0C9R8"/>
<dbReference type="GO" id="GO:0005783">
    <property type="term" value="C:endoplasmic reticulum"/>
    <property type="evidence" value="ECO:0007669"/>
    <property type="project" value="TreeGrafter"/>
</dbReference>
<dbReference type="PANTHER" id="PTHR12861">
    <property type="entry name" value="TRANSLOCON-ASSOCIATED PROTEIN, BETA SUBUNIT PRECURSOR TRAP-BETA SIGNAL SEQUENCE RECEPTOR BETA SUBUNIT"/>
    <property type="match status" value="1"/>
</dbReference>
<comment type="caution">
    <text evidence="1">The sequence shown here is derived from an EMBL/GenBank/DDBJ whole genome shotgun (WGS) entry which is preliminary data.</text>
</comment>
<reference evidence="1 2" key="1">
    <citation type="submission" date="2019-09" db="EMBL/GenBank/DDBJ databases">
        <title>Bird 10,000 Genomes (B10K) Project - Family phase.</title>
        <authorList>
            <person name="Zhang G."/>
        </authorList>
    </citation>
    <scope>NUCLEOTIDE SEQUENCE [LARGE SCALE GENOMIC DNA]</scope>
    <source>
        <strain evidence="1">B10K-DU-007-42</strain>
        <tissue evidence="1">Muscle</tissue>
    </source>
</reference>
<feature type="non-terminal residue" evidence="1">
    <location>
        <position position="141"/>
    </location>
</feature>
<dbReference type="PANTHER" id="PTHR12861:SF3">
    <property type="entry name" value="TRANSLOCON-ASSOCIATED PROTEIN SUBUNIT BETA"/>
    <property type="match status" value="1"/>
</dbReference>
<evidence type="ECO:0000313" key="1">
    <source>
        <dbReference type="EMBL" id="NXJ56022.1"/>
    </source>
</evidence>
<gene>
    <name evidence="1" type="primary">Ssr2_0</name>
    <name evidence="1" type="ORF">SPITYR_R13928</name>
</gene>
<proteinExistence type="predicted"/>
<organism evidence="1 2">
    <name type="scientific">Spizaetus tyrannus</name>
    <name type="common">black hawk-eagle</name>
    <dbReference type="NCBI Taxonomy" id="252798"/>
    <lineage>
        <taxon>Eukaryota</taxon>
        <taxon>Metazoa</taxon>
        <taxon>Chordata</taxon>
        <taxon>Craniata</taxon>
        <taxon>Vertebrata</taxon>
        <taxon>Euteleostomi</taxon>
        <taxon>Archelosauria</taxon>
        <taxon>Archosauria</taxon>
        <taxon>Dinosauria</taxon>
        <taxon>Saurischia</taxon>
        <taxon>Theropoda</taxon>
        <taxon>Coelurosauria</taxon>
        <taxon>Aves</taxon>
        <taxon>Neognathae</taxon>
        <taxon>Neoaves</taxon>
        <taxon>Telluraves</taxon>
        <taxon>Accipitrimorphae</taxon>
        <taxon>Accipitriformes</taxon>
        <taxon>Accipitridae</taxon>
        <taxon>Accipitrinae</taxon>
        <taxon>Spizaetus</taxon>
    </lineage>
</organism>
<dbReference type="Proteomes" id="UP000519115">
    <property type="component" value="Unassembled WGS sequence"/>
</dbReference>
<feature type="non-terminal residue" evidence="1">
    <location>
        <position position="1"/>
    </location>
</feature>